<keyword evidence="2 5" id="KW-0561">Oxygen transport</keyword>
<dbReference type="InterPro" id="IPR012292">
    <property type="entry name" value="Globin/Proto"/>
</dbReference>
<dbReference type="GO" id="GO:0005344">
    <property type="term" value="F:oxygen carrier activity"/>
    <property type="evidence" value="ECO:0007669"/>
    <property type="project" value="UniProtKB-KW"/>
</dbReference>
<dbReference type="RefSeq" id="WP_146851780.1">
    <property type="nucleotide sequence ID" value="NZ_BKAG01000026.1"/>
</dbReference>
<dbReference type="Gene3D" id="1.10.490.10">
    <property type="entry name" value="Globins"/>
    <property type="match status" value="1"/>
</dbReference>
<dbReference type="GO" id="GO:0019825">
    <property type="term" value="F:oxygen binding"/>
    <property type="evidence" value="ECO:0007669"/>
    <property type="project" value="InterPro"/>
</dbReference>
<evidence type="ECO:0000313" key="7">
    <source>
        <dbReference type="EMBL" id="GEP44133.1"/>
    </source>
</evidence>
<evidence type="ECO:0000256" key="4">
    <source>
        <dbReference type="ARBA" id="ARBA00023004"/>
    </source>
</evidence>
<keyword evidence="5" id="KW-0813">Transport</keyword>
<keyword evidence="3" id="KW-0479">Metal-binding</keyword>
<evidence type="ECO:0000256" key="5">
    <source>
        <dbReference type="RuleBase" id="RU000356"/>
    </source>
</evidence>
<comment type="similarity">
    <text evidence="5">Belongs to the globin family.</text>
</comment>
<dbReference type="GO" id="GO:0046210">
    <property type="term" value="P:nitric oxide catabolic process"/>
    <property type="evidence" value="ECO:0007669"/>
    <property type="project" value="TreeGrafter"/>
</dbReference>
<dbReference type="PANTHER" id="PTHR43396:SF3">
    <property type="entry name" value="FLAVOHEMOPROTEIN"/>
    <property type="match status" value="1"/>
</dbReference>
<dbReference type="GO" id="GO:0046872">
    <property type="term" value="F:metal ion binding"/>
    <property type="evidence" value="ECO:0007669"/>
    <property type="project" value="UniProtKB-KW"/>
</dbReference>
<name>A0A512MBM6_9BACT</name>
<dbReference type="OrthoDB" id="9801223at2"/>
<evidence type="ECO:0000256" key="1">
    <source>
        <dbReference type="ARBA" id="ARBA00022617"/>
    </source>
</evidence>
<dbReference type="SMR" id="A0A512MBM6"/>
<dbReference type="EMBL" id="BKAG01000026">
    <property type="protein sequence ID" value="GEP44133.1"/>
    <property type="molecule type" value="Genomic_DNA"/>
</dbReference>
<accession>A0A512MBM6</accession>
<dbReference type="InterPro" id="IPR009050">
    <property type="entry name" value="Globin-like_sf"/>
</dbReference>
<evidence type="ECO:0000256" key="3">
    <source>
        <dbReference type="ARBA" id="ARBA00022723"/>
    </source>
</evidence>
<proteinExistence type="inferred from homology"/>
<dbReference type="SUPFAM" id="SSF46458">
    <property type="entry name" value="Globin-like"/>
    <property type="match status" value="1"/>
</dbReference>
<dbReference type="GO" id="GO:0020037">
    <property type="term" value="F:heme binding"/>
    <property type="evidence" value="ECO:0007669"/>
    <property type="project" value="InterPro"/>
</dbReference>
<dbReference type="Proteomes" id="UP000321577">
    <property type="component" value="Unassembled WGS sequence"/>
</dbReference>
<organism evidence="7 8">
    <name type="scientific">Brevifollis gellanilyticus</name>
    <dbReference type="NCBI Taxonomy" id="748831"/>
    <lineage>
        <taxon>Bacteria</taxon>
        <taxon>Pseudomonadati</taxon>
        <taxon>Verrucomicrobiota</taxon>
        <taxon>Verrucomicrobiia</taxon>
        <taxon>Verrucomicrobiales</taxon>
        <taxon>Verrucomicrobiaceae</taxon>
    </lineage>
</organism>
<dbReference type="PANTHER" id="PTHR43396">
    <property type="entry name" value="FLAVOHEMOPROTEIN"/>
    <property type="match status" value="1"/>
</dbReference>
<dbReference type="PRINTS" id="PR01907">
    <property type="entry name" value="WORMGLOBIN"/>
</dbReference>
<sequence>MTAQQVYLIRKTFAELSRHDHVAALVFYRRLFEIDPALRPLFTGGIEAQARKLMDMLGVLISMLERPVGLDMELRALGGRHAGYGVKDEHYATVGQAFLDMLSETLEKNFTPEVRAAWTALYGMVAAAMQVGAKEKEEALKITR</sequence>
<evidence type="ECO:0000259" key="6">
    <source>
        <dbReference type="PROSITE" id="PS01033"/>
    </source>
</evidence>
<reference evidence="7 8" key="1">
    <citation type="submission" date="2019-07" db="EMBL/GenBank/DDBJ databases">
        <title>Whole genome shotgun sequence of Brevifollis gellanilyticus NBRC 108608.</title>
        <authorList>
            <person name="Hosoyama A."/>
            <person name="Uohara A."/>
            <person name="Ohji S."/>
            <person name="Ichikawa N."/>
        </authorList>
    </citation>
    <scope>NUCLEOTIDE SEQUENCE [LARGE SCALE GENOMIC DNA]</scope>
    <source>
        <strain evidence="7 8">NBRC 108608</strain>
    </source>
</reference>
<dbReference type="InterPro" id="IPR000971">
    <property type="entry name" value="Globin"/>
</dbReference>
<keyword evidence="4" id="KW-0408">Iron</keyword>
<dbReference type="GO" id="GO:0008941">
    <property type="term" value="F:nitric oxide dioxygenase NAD(P)H activity"/>
    <property type="evidence" value="ECO:0007669"/>
    <property type="project" value="TreeGrafter"/>
</dbReference>
<protein>
    <submittedName>
        <fullName evidence="7">Hemoglobin</fullName>
    </submittedName>
</protein>
<evidence type="ECO:0000313" key="8">
    <source>
        <dbReference type="Proteomes" id="UP000321577"/>
    </source>
</evidence>
<comment type="caution">
    <text evidence="7">The sequence shown here is derived from an EMBL/GenBank/DDBJ whole genome shotgun (WGS) entry which is preliminary data.</text>
</comment>
<keyword evidence="1 5" id="KW-0349">Heme</keyword>
<dbReference type="Pfam" id="PF00042">
    <property type="entry name" value="Globin"/>
    <property type="match status" value="1"/>
</dbReference>
<dbReference type="AlphaFoldDB" id="A0A512MBM6"/>
<keyword evidence="8" id="KW-1185">Reference proteome</keyword>
<dbReference type="PROSITE" id="PS01033">
    <property type="entry name" value="GLOBIN"/>
    <property type="match status" value="1"/>
</dbReference>
<feature type="domain" description="Globin" evidence="6">
    <location>
        <begin position="1"/>
        <end position="134"/>
    </location>
</feature>
<dbReference type="GO" id="GO:0071500">
    <property type="term" value="P:cellular response to nitrosative stress"/>
    <property type="evidence" value="ECO:0007669"/>
    <property type="project" value="TreeGrafter"/>
</dbReference>
<dbReference type="GO" id="GO:0071949">
    <property type="term" value="F:FAD binding"/>
    <property type="evidence" value="ECO:0007669"/>
    <property type="project" value="TreeGrafter"/>
</dbReference>
<gene>
    <name evidence="7" type="ORF">BGE01nite_34240</name>
</gene>
<evidence type="ECO:0000256" key="2">
    <source>
        <dbReference type="ARBA" id="ARBA00022621"/>
    </source>
</evidence>